<name>D2V2Y0_NAEGR</name>
<dbReference type="PANTHER" id="PTHR10183">
    <property type="entry name" value="CALPAIN"/>
    <property type="match status" value="1"/>
</dbReference>
<dbReference type="InterPro" id="IPR022684">
    <property type="entry name" value="Calpain_cysteine_protease"/>
</dbReference>
<dbReference type="STRING" id="5762.D2V2Y0"/>
<keyword evidence="2 6" id="KW-0645">Protease</keyword>
<feature type="domain" description="Calpain catalytic" evidence="8">
    <location>
        <begin position="15"/>
        <end position="340"/>
    </location>
</feature>
<accession>D2V2Y0</accession>
<dbReference type="SUPFAM" id="SSF54001">
    <property type="entry name" value="Cysteine proteinases"/>
    <property type="match status" value="1"/>
</dbReference>
<dbReference type="VEuPathDB" id="AmoebaDB:NAEGRDRAFT_35326"/>
<dbReference type="PRINTS" id="PR00704">
    <property type="entry name" value="CALPAIN"/>
</dbReference>
<dbReference type="SMART" id="SM00230">
    <property type="entry name" value="CysPc"/>
    <property type="match status" value="1"/>
</dbReference>
<dbReference type="eggNOG" id="KOG0045">
    <property type="taxonomic scope" value="Eukaryota"/>
</dbReference>
<dbReference type="Gene3D" id="3.90.70.10">
    <property type="entry name" value="Cysteine proteinases"/>
    <property type="match status" value="1"/>
</dbReference>
<dbReference type="Pfam" id="PF00648">
    <property type="entry name" value="Peptidase_C2"/>
    <property type="match status" value="1"/>
</dbReference>
<sequence length="493" mass="56281">MVQQKPVPLPQLKEPFTDPEFPPNEKSLGSSKKKKINFGKFKRLSEIFAKPQLVVDGIDVSDICQGSFGDCWLLSSLATVARFPHYIAHLFVNANIPMGQYVVRLFWRNEWRCIVVDDYVPVDKNGKLMVVHSKNENELWPIIVEKAIAKLLGSYANIEGGEGPLGMYLFTGCLPQYEHIVQPNSKSRNGGLSLPETWQCIIKSFNDGNVIGFGSSHNERGDEYISITGIVGSHYYALVDAIEYKGNQLVRLRNPWGSTEWKGEWSDSSKQMTPQVKKDLNERVTEMSCLVQQLCCHGQLFCRSQSGKMKSEEVKNDGMFWISFQDLVLRFNTMTIGHLVNIDYLSNESNVFGLQFNHELLQRIHKSSTYPQIKQIFKYDAKDVVRDDKVSGKYLTQRFTLSIDRESRVIFALRMIHSDMVKYNTCLQLVCQSLNIVSTGLYVFNGTTRSIPPGKHPFTVHSENRDGKFSDIEVVVFWENRQAHIAISEDQLR</sequence>
<dbReference type="AlphaFoldDB" id="D2V2Y0"/>
<comment type="similarity">
    <text evidence="1">Belongs to the peptidase C2 family.</text>
</comment>
<dbReference type="InterPro" id="IPR001300">
    <property type="entry name" value="Peptidase_C2_calpain_cat"/>
</dbReference>
<evidence type="ECO:0000256" key="5">
    <source>
        <dbReference type="PIRSR" id="PIRSR622684-1"/>
    </source>
</evidence>
<dbReference type="OrthoDB" id="424753at2759"/>
<evidence type="ECO:0000256" key="4">
    <source>
        <dbReference type="ARBA" id="ARBA00022807"/>
    </source>
</evidence>
<reference evidence="9 10" key="1">
    <citation type="journal article" date="2010" name="Cell">
        <title>The genome of Naegleria gruberi illuminates early eukaryotic versatility.</title>
        <authorList>
            <person name="Fritz-Laylin L.K."/>
            <person name="Prochnik S.E."/>
            <person name="Ginger M.L."/>
            <person name="Dacks J.B."/>
            <person name="Carpenter M.L."/>
            <person name="Field M.C."/>
            <person name="Kuo A."/>
            <person name="Paredez A."/>
            <person name="Chapman J."/>
            <person name="Pham J."/>
            <person name="Shu S."/>
            <person name="Neupane R."/>
            <person name="Cipriano M."/>
            <person name="Mancuso J."/>
            <person name="Tu H."/>
            <person name="Salamov A."/>
            <person name="Lindquist E."/>
            <person name="Shapiro H."/>
            <person name="Lucas S."/>
            <person name="Grigoriev I.V."/>
            <person name="Cande W.Z."/>
            <person name="Fulton C."/>
            <person name="Rokhsar D.S."/>
            <person name="Dawson S.C."/>
        </authorList>
    </citation>
    <scope>NUCLEOTIDE SEQUENCE [LARGE SCALE GENOMIC DNA]</scope>
    <source>
        <strain evidence="9 10">NEG-M</strain>
    </source>
</reference>
<feature type="active site" evidence="5 6">
    <location>
        <position position="254"/>
    </location>
</feature>
<dbReference type="EMBL" id="GG738849">
    <property type="protein sequence ID" value="EFC48973.1"/>
    <property type="molecule type" value="Genomic_DNA"/>
</dbReference>
<organism evidence="10">
    <name type="scientific">Naegleria gruberi</name>
    <name type="common">Amoeba</name>
    <dbReference type="NCBI Taxonomy" id="5762"/>
    <lineage>
        <taxon>Eukaryota</taxon>
        <taxon>Discoba</taxon>
        <taxon>Heterolobosea</taxon>
        <taxon>Tetramitia</taxon>
        <taxon>Eutetramitia</taxon>
        <taxon>Vahlkampfiidae</taxon>
        <taxon>Naegleria</taxon>
    </lineage>
</organism>
<dbReference type="InterPro" id="IPR000169">
    <property type="entry name" value="Pept_cys_AS"/>
</dbReference>
<evidence type="ECO:0000256" key="1">
    <source>
        <dbReference type="ARBA" id="ARBA00007623"/>
    </source>
</evidence>
<dbReference type="GO" id="GO:0004198">
    <property type="term" value="F:calcium-dependent cysteine-type endopeptidase activity"/>
    <property type="evidence" value="ECO:0007669"/>
    <property type="project" value="InterPro"/>
</dbReference>
<dbReference type="GO" id="GO:0006508">
    <property type="term" value="P:proteolysis"/>
    <property type="evidence" value="ECO:0007669"/>
    <property type="project" value="UniProtKB-KW"/>
</dbReference>
<dbReference type="InterPro" id="IPR038765">
    <property type="entry name" value="Papain-like_cys_pep_sf"/>
</dbReference>
<keyword evidence="10" id="KW-1185">Reference proteome</keyword>
<feature type="active site" evidence="5 6">
    <location>
        <position position="234"/>
    </location>
</feature>
<protein>
    <submittedName>
        <fullName evidence="9">Calpain family cysteine protease domain-containing protein</fullName>
    </submittedName>
</protein>
<feature type="active site" evidence="5 6">
    <location>
        <position position="71"/>
    </location>
</feature>
<dbReference type="InParanoid" id="D2V2Y0"/>
<dbReference type="PROSITE" id="PS00139">
    <property type="entry name" value="THIOL_PROTEASE_CYS"/>
    <property type="match status" value="1"/>
</dbReference>
<dbReference type="Proteomes" id="UP000006671">
    <property type="component" value="Unassembled WGS sequence"/>
</dbReference>
<dbReference type="GeneID" id="8855131"/>
<keyword evidence="3 6" id="KW-0378">Hydrolase</keyword>
<dbReference type="RefSeq" id="XP_002681717.1">
    <property type="nucleotide sequence ID" value="XM_002681671.1"/>
</dbReference>
<proteinExistence type="inferred from homology"/>
<keyword evidence="4 6" id="KW-0788">Thiol protease</keyword>
<dbReference type="OMA" id="NENELWP"/>
<gene>
    <name evidence="9" type="ORF">NAEGRDRAFT_35326</name>
</gene>
<evidence type="ECO:0000313" key="9">
    <source>
        <dbReference type="EMBL" id="EFC48973.1"/>
    </source>
</evidence>
<evidence type="ECO:0000256" key="6">
    <source>
        <dbReference type="PROSITE-ProRule" id="PRU00239"/>
    </source>
</evidence>
<dbReference type="PANTHER" id="PTHR10183:SF379">
    <property type="entry name" value="CALPAIN-5"/>
    <property type="match status" value="1"/>
</dbReference>
<evidence type="ECO:0000259" key="8">
    <source>
        <dbReference type="PROSITE" id="PS50203"/>
    </source>
</evidence>
<dbReference type="PROSITE" id="PS50203">
    <property type="entry name" value="CALPAIN_CAT"/>
    <property type="match status" value="1"/>
</dbReference>
<evidence type="ECO:0000256" key="2">
    <source>
        <dbReference type="ARBA" id="ARBA00022670"/>
    </source>
</evidence>
<feature type="region of interest" description="Disordered" evidence="7">
    <location>
        <begin position="1"/>
        <end position="31"/>
    </location>
</feature>
<evidence type="ECO:0000313" key="10">
    <source>
        <dbReference type="Proteomes" id="UP000006671"/>
    </source>
</evidence>
<evidence type="ECO:0000256" key="3">
    <source>
        <dbReference type="ARBA" id="ARBA00022801"/>
    </source>
</evidence>
<evidence type="ECO:0000256" key="7">
    <source>
        <dbReference type="SAM" id="MobiDB-lite"/>
    </source>
</evidence>
<dbReference type="KEGG" id="ngr:NAEGRDRAFT_35326"/>